<dbReference type="PANTHER" id="PTHR36999:SF1">
    <property type="entry name" value="ISOCITRATE DEHYDROGENASE (NADP(+))"/>
    <property type="match status" value="1"/>
</dbReference>
<dbReference type="RefSeq" id="WP_203006422.1">
    <property type="nucleotide sequence ID" value="NZ_JADWYU010000151.1"/>
</dbReference>
<dbReference type="InterPro" id="IPR004436">
    <property type="entry name" value="Isocitrate_DH_NADP_mono"/>
</dbReference>
<dbReference type="SUPFAM" id="SSF53659">
    <property type="entry name" value="Isocitrate/Isopropylmalate dehydrogenase-like"/>
    <property type="match status" value="1"/>
</dbReference>
<evidence type="ECO:0000256" key="6">
    <source>
        <dbReference type="ARBA" id="ARBA00023002"/>
    </source>
</evidence>
<keyword evidence="4 12" id="KW-0460">Magnesium</keyword>
<dbReference type="EMBL" id="JAEACQ010000158">
    <property type="protein sequence ID" value="MBL7627238.1"/>
    <property type="molecule type" value="Genomic_DNA"/>
</dbReference>
<feature type="binding site" evidence="12">
    <location>
        <position position="550"/>
    </location>
    <ligand>
        <name>Mg(2+)</name>
        <dbReference type="ChEBI" id="CHEBI:18420"/>
    </ligand>
</feature>
<reference evidence="14" key="1">
    <citation type="submission" date="2020-12" db="EMBL/GenBank/DDBJ databases">
        <title>Genomic characterization of non-nitrogen-fixing Frankia strains.</title>
        <authorList>
            <person name="Carlos-Shanley C."/>
            <person name="Guerra T."/>
            <person name="Hahn D."/>
        </authorList>
    </citation>
    <scope>NUCLEOTIDE SEQUENCE</scope>
    <source>
        <strain evidence="14">CN6</strain>
    </source>
</reference>
<name>A0A937UMN0_9ACTN</name>
<comment type="catalytic activity">
    <reaction evidence="7 9">
        <text>D-threo-isocitrate + NADP(+) = 2-oxoglutarate + CO2 + NADPH</text>
        <dbReference type="Rhea" id="RHEA:19629"/>
        <dbReference type="ChEBI" id="CHEBI:15562"/>
        <dbReference type="ChEBI" id="CHEBI:16526"/>
        <dbReference type="ChEBI" id="CHEBI:16810"/>
        <dbReference type="ChEBI" id="CHEBI:57783"/>
        <dbReference type="ChEBI" id="CHEBI:58349"/>
        <dbReference type="EC" id="1.1.1.42"/>
    </reaction>
</comment>
<feature type="binding site" evidence="13">
    <location>
        <position position="647"/>
    </location>
    <ligand>
        <name>NADP(+)</name>
        <dbReference type="ChEBI" id="CHEBI:58349"/>
    </ligand>
</feature>
<proteinExistence type="inferred from homology"/>
<evidence type="ECO:0000313" key="14">
    <source>
        <dbReference type="EMBL" id="MBL7627238.1"/>
    </source>
</evidence>
<keyword evidence="2 9" id="KW-0816">Tricarboxylic acid cycle</keyword>
<evidence type="ECO:0000256" key="4">
    <source>
        <dbReference type="ARBA" id="ARBA00022842"/>
    </source>
</evidence>
<dbReference type="GO" id="GO:0006097">
    <property type="term" value="P:glyoxylate cycle"/>
    <property type="evidence" value="ECO:0007669"/>
    <property type="project" value="UniProtKB-KW"/>
</dbReference>
<dbReference type="GO" id="GO:0046872">
    <property type="term" value="F:metal ion binding"/>
    <property type="evidence" value="ECO:0007669"/>
    <property type="project" value="UniProtKB-KW"/>
</dbReference>
<evidence type="ECO:0000313" key="15">
    <source>
        <dbReference type="Proteomes" id="UP000604475"/>
    </source>
</evidence>
<dbReference type="EC" id="1.1.1.42" evidence="9"/>
<feature type="site" description="Critical for catalysis" evidence="10">
    <location>
        <position position="255"/>
    </location>
</feature>
<evidence type="ECO:0000256" key="10">
    <source>
        <dbReference type="PIRSR" id="PIRSR009407-1"/>
    </source>
</evidence>
<comment type="similarity">
    <text evidence="8 9">Belongs to the monomeric-type IDH family.</text>
</comment>
<feature type="binding site" evidence="13">
    <location>
        <begin position="82"/>
        <end position="87"/>
    </location>
    <ligand>
        <name>NADP(+)</name>
        <dbReference type="ChEBI" id="CHEBI:58349"/>
    </ligand>
</feature>
<feature type="binding site" evidence="13">
    <location>
        <begin position="598"/>
        <end position="600"/>
    </location>
    <ligand>
        <name>NADP(+)</name>
        <dbReference type="ChEBI" id="CHEBI:58349"/>
    </ligand>
</feature>
<evidence type="ECO:0000256" key="11">
    <source>
        <dbReference type="PIRSR" id="PIRSR009407-2"/>
    </source>
</evidence>
<dbReference type="Pfam" id="PF03971">
    <property type="entry name" value="IDH"/>
    <property type="match status" value="1"/>
</dbReference>
<gene>
    <name evidence="14" type="ORF">I7412_08665</name>
</gene>
<evidence type="ECO:0000256" key="5">
    <source>
        <dbReference type="ARBA" id="ARBA00022857"/>
    </source>
</evidence>
<dbReference type="Proteomes" id="UP000604475">
    <property type="component" value="Unassembled WGS sequence"/>
</dbReference>
<feature type="binding site" evidence="12">
    <location>
        <position position="546"/>
    </location>
    <ligand>
        <name>Mg(2+)</name>
        <dbReference type="ChEBI" id="CHEBI:18420"/>
    </ligand>
</feature>
<accession>A0A937UMN0</accession>
<sequence>MTDSTIIYTFTDEAPALATYSFLPVIQAYAATAGVPVDSRDISLAGRIIATFPDYLEESQRIGDALAELGELALRPEANIIKLPNISASIPQLKAAIAELQGKGYALPDYPDDPKTDEEREVRARYDKIKGSAVNPVLREGNSDRRAPASVKSYARTHPHRMGAWSADSKTNVATLGHDDFASTEKSATVAADGALRIELVGADGATTVLKETVKVLAGEVVDAAVLRVGPLRAFLAEQIARAKAEGVLFSVHLKATMMKVSDPIIFGHVVRVFFPKTFATYGDTLAAAGLNPNDGLGAVLAGLAALPEGEAIKASFDAELADGPALAMVDSDRGITNLHVPSDVIVDASMPAMIRTSGHMWGPDGNEADTLAVLPDSSYAGVYQVVIDDCRANGAYDPATMGSVPNVGLMAQKAEEYGSHDKTFEIPTDGTVRVVDLSGAAILEQPVSKGDIFRVCQVKDAPIRDWVKLAVTRARATGDPAVFWLNEDRAHDAQLIKKVQAYLPEHDTEGLTIEILSPVKATAYSLERIRKGLNTISVTGNVLRDYLTDLFPILELGTSAKMLSVVPLMAGGGLFETGAGGSAPKHVQQLVKENYLRWDSLGEFLALAVSFEQFATVTGNSRAKVLGETLDRATGTFLNENKSPARRVGGIDNRGSHFYLALYWAQELAAQTADEQLAAAFASLAKTLAEQEEKIAAELLAVQGSPADVGGYYQPDPAKAGAVMRPSATFNEALASLA</sequence>
<feature type="site" description="Critical for catalysis" evidence="10">
    <location>
        <position position="418"/>
    </location>
</feature>
<protein>
    <recommendedName>
        <fullName evidence="9">Isocitrate dehydrogenase [NADP]</fullName>
        <ecNumber evidence="9">1.1.1.42</ecNumber>
    </recommendedName>
    <alternativeName>
        <fullName evidence="9">Oxalosuccinate decarboxylase</fullName>
    </alternativeName>
</protein>
<comment type="caution">
    <text evidence="14">The sequence shown here is derived from an EMBL/GenBank/DDBJ whole genome shotgun (WGS) entry which is preliminary data.</text>
</comment>
<keyword evidence="1 9" id="KW-0329">Glyoxylate bypass</keyword>
<dbReference type="PANTHER" id="PTHR36999">
    <property type="entry name" value="ISOCITRATE DEHYDROGENASE [NADP]"/>
    <property type="match status" value="1"/>
</dbReference>
<feature type="binding site" evidence="13">
    <location>
        <begin position="582"/>
        <end position="583"/>
    </location>
    <ligand>
        <name>NADP(+)</name>
        <dbReference type="ChEBI" id="CHEBI:58349"/>
    </ligand>
</feature>
<feature type="binding site" evidence="11">
    <location>
        <position position="545"/>
    </location>
    <ligand>
        <name>D-threo-isocitrate</name>
        <dbReference type="ChEBI" id="CHEBI:15562"/>
    </ligand>
</feature>
<evidence type="ECO:0000256" key="7">
    <source>
        <dbReference type="ARBA" id="ARBA00023554"/>
    </source>
</evidence>
<evidence type="ECO:0000256" key="12">
    <source>
        <dbReference type="PIRSR" id="PIRSR009407-3"/>
    </source>
</evidence>
<feature type="binding site" evidence="11">
    <location>
        <begin position="132"/>
        <end position="139"/>
    </location>
    <ligand>
        <name>substrate</name>
    </ligand>
</feature>
<feature type="binding site" evidence="13">
    <location>
        <position position="587"/>
    </location>
    <ligand>
        <name>NADP(+)</name>
        <dbReference type="ChEBI" id="CHEBI:58349"/>
    </ligand>
</feature>
<dbReference type="PIRSF" id="PIRSF009407">
    <property type="entry name" value="IDH_monmr"/>
    <property type="match status" value="1"/>
</dbReference>
<feature type="binding site" evidence="12">
    <location>
        <position position="348"/>
    </location>
    <ligand>
        <name>Mg(2+)</name>
        <dbReference type="ChEBI" id="CHEBI:18420"/>
    </ligand>
</feature>
<feature type="binding site" evidence="11">
    <location>
        <position position="145"/>
    </location>
    <ligand>
        <name>D-threo-isocitrate</name>
        <dbReference type="ChEBI" id="CHEBI:15562"/>
    </ligand>
</feature>
<evidence type="ECO:0000256" key="8">
    <source>
        <dbReference type="ARBA" id="ARBA00046318"/>
    </source>
</evidence>
<dbReference type="AlphaFoldDB" id="A0A937UMN0"/>
<organism evidence="14 15">
    <name type="scientific">Frankia nepalensis</name>
    <dbReference type="NCBI Taxonomy" id="1836974"/>
    <lineage>
        <taxon>Bacteria</taxon>
        <taxon>Bacillati</taxon>
        <taxon>Actinomycetota</taxon>
        <taxon>Actinomycetes</taxon>
        <taxon>Frankiales</taxon>
        <taxon>Frankiaceae</taxon>
        <taxon>Frankia</taxon>
    </lineage>
</organism>
<keyword evidence="6 9" id="KW-0560">Oxidoreductase</keyword>
<comment type="cofactor">
    <cofactor evidence="12">
        <name>Mg(2+)</name>
        <dbReference type="ChEBI" id="CHEBI:18420"/>
    </cofactor>
    <cofactor evidence="12">
        <name>Mn(2+)</name>
        <dbReference type="ChEBI" id="CHEBI:29035"/>
    </cofactor>
    <text evidence="12">Binds 1 Mg(2+) or Mn(2+) ion per subunit.</text>
</comment>
<keyword evidence="3 12" id="KW-0479">Metal-binding</keyword>
<dbReference type="GO" id="GO:0006099">
    <property type="term" value="P:tricarboxylic acid cycle"/>
    <property type="evidence" value="ECO:0007669"/>
    <property type="project" value="UniProtKB-KW"/>
</dbReference>
<evidence type="ECO:0000256" key="9">
    <source>
        <dbReference type="PIRNR" id="PIRNR009407"/>
    </source>
</evidence>
<evidence type="ECO:0000256" key="13">
    <source>
        <dbReference type="PIRSR" id="PIRSR009407-4"/>
    </source>
</evidence>
<feature type="binding site" evidence="13">
    <location>
        <position position="135"/>
    </location>
    <ligand>
        <name>NADP(+)</name>
        <dbReference type="ChEBI" id="CHEBI:58349"/>
    </ligand>
</feature>
<dbReference type="GO" id="GO:0004450">
    <property type="term" value="F:isocitrate dehydrogenase (NADP+) activity"/>
    <property type="evidence" value="ECO:0007669"/>
    <property type="project" value="UniProtKB-EC"/>
</dbReference>
<keyword evidence="15" id="KW-1185">Reference proteome</keyword>
<dbReference type="NCBIfam" id="TIGR00178">
    <property type="entry name" value="monomer_idh"/>
    <property type="match status" value="1"/>
</dbReference>
<evidence type="ECO:0000256" key="1">
    <source>
        <dbReference type="ARBA" id="ARBA00022435"/>
    </source>
</evidence>
<keyword evidence="5 9" id="KW-0521">NADP</keyword>
<evidence type="ECO:0000256" key="2">
    <source>
        <dbReference type="ARBA" id="ARBA00022532"/>
    </source>
</evidence>
<evidence type="ECO:0000256" key="3">
    <source>
        <dbReference type="ARBA" id="ARBA00022723"/>
    </source>
</evidence>